<evidence type="ECO:0000313" key="3">
    <source>
        <dbReference type="Proteomes" id="UP000283269"/>
    </source>
</evidence>
<comment type="caution">
    <text evidence="2">The sequence shown here is derived from an EMBL/GenBank/DDBJ whole genome shotgun (WGS) entry which is preliminary data.</text>
</comment>
<dbReference type="OrthoDB" id="3030351at2759"/>
<keyword evidence="3" id="KW-1185">Reference proteome</keyword>
<organism evidence="2 3">
    <name type="scientific">Psilocybe cyanescens</name>
    <dbReference type="NCBI Taxonomy" id="93625"/>
    <lineage>
        <taxon>Eukaryota</taxon>
        <taxon>Fungi</taxon>
        <taxon>Dikarya</taxon>
        <taxon>Basidiomycota</taxon>
        <taxon>Agaricomycotina</taxon>
        <taxon>Agaricomycetes</taxon>
        <taxon>Agaricomycetidae</taxon>
        <taxon>Agaricales</taxon>
        <taxon>Agaricineae</taxon>
        <taxon>Strophariaceae</taxon>
        <taxon>Psilocybe</taxon>
    </lineage>
</organism>
<evidence type="ECO:0000256" key="1">
    <source>
        <dbReference type="SAM" id="MobiDB-lite"/>
    </source>
</evidence>
<sequence>MSPCSAEKSAISKRHPSPSSSSRENEPFMYCAPPLAIHPTGYIPQLRSKIPCQHLTPSRKPSLIQVGTEFQHFGQTKSSLSHLSDGAQALSTLDVHGSRRPNPTTKITGFTPIIDYQPSSDESLGPKKLVLPPPPRRSSYSSSPWILPGRGDHREEDISYSQTDPSIFEFHNHLLQRMENRDSSRFKPVHTCL</sequence>
<dbReference type="InParanoid" id="A0A409WS27"/>
<evidence type="ECO:0000313" key="2">
    <source>
        <dbReference type="EMBL" id="PPQ81279.1"/>
    </source>
</evidence>
<dbReference type="EMBL" id="NHYD01003269">
    <property type="protein sequence ID" value="PPQ81279.1"/>
    <property type="molecule type" value="Genomic_DNA"/>
</dbReference>
<dbReference type="Proteomes" id="UP000283269">
    <property type="component" value="Unassembled WGS sequence"/>
</dbReference>
<feature type="region of interest" description="Disordered" evidence="1">
    <location>
        <begin position="1"/>
        <end position="27"/>
    </location>
</feature>
<accession>A0A409WS27</accession>
<name>A0A409WS27_PSICY</name>
<reference evidence="2 3" key="1">
    <citation type="journal article" date="2018" name="Evol. Lett.">
        <title>Horizontal gene cluster transfer increased hallucinogenic mushroom diversity.</title>
        <authorList>
            <person name="Reynolds H.T."/>
            <person name="Vijayakumar V."/>
            <person name="Gluck-Thaler E."/>
            <person name="Korotkin H.B."/>
            <person name="Matheny P.B."/>
            <person name="Slot J.C."/>
        </authorList>
    </citation>
    <scope>NUCLEOTIDE SEQUENCE [LARGE SCALE GENOMIC DNA]</scope>
    <source>
        <strain evidence="2 3">2631</strain>
    </source>
</reference>
<feature type="region of interest" description="Disordered" evidence="1">
    <location>
        <begin position="96"/>
        <end position="156"/>
    </location>
</feature>
<proteinExistence type="predicted"/>
<dbReference type="AlphaFoldDB" id="A0A409WS27"/>
<protein>
    <submittedName>
        <fullName evidence="2">Uncharacterized protein</fullName>
    </submittedName>
</protein>
<gene>
    <name evidence="2" type="ORF">CVT25_015063</name>
</gene>